<sequence length="419" mass="47761">MQKKYSKAWVLAVDMGYGHQRAAFALSHFAAGNKVLSANRYHGIPESDKKVWDTSRKLYEIISRFKKVPVLGSIVFSIFDKFQEIQEFYPETHGIELPTLQLKQIYGFMKRRDWGKHLIEKLNKKPLPLVTTFSAVAFMAEYWGYQGVIWLVITDTDVARAWAPLRPADTSIHYCVPTEDAAQRLLRYGVSHKHIFKTGFPLPEELTKSSKEMLKRRLVSLDPACRYRRLYSSLVQSYLGKVSFKTEQQPLEITFAVGGAGAQNELGKDIAKSLEHLIKDGRVRLNLVAGIRKDAAEYFHVFAPHANIVFAKTMDEYFGEFHKTLEKTDILWSKPSELVFYAALGIPLIIAPPIGSQEVRNREWLLKIGAGVDQLNPKFTHQWLPDLLENGNFAQAAMQGFIEMERQGAENIKKLVLNS</sequence>
<comment type="caution">
    <text evidence="1">The sequence shown here is derived from an EMBL/GenBank/DDBJ whole genome shotgun (WGS) entry which is preliminary data.</text>
</comment>
<name>A0A1G2R9R5_9BACT</name>
<evidence type="ECO:0008006" key="3">
    <source>
        <dbReference type="Google" id="ProtNLM"/>
    </source>
</evidence>
<reference evidence="1 2" key="1">
    <citation type="journal article" date="2016" name="Nat. Commun.">
        <title>Thousands of microbial genomes shed light on interconnected biogeochemical processes in an aquifer system.</title>
        <authorList>
            <person name="Anantharaman K."/>
            <person name="Brown C.T."/>
            <person name="Hug L.A."/>
            <person name="Sharon I."/>
            <person name="Castelle C.J."/>
            <person name="Probst A.J."/>
            <person name="Thomas B.C."/>
            <person name="Singh A."/>
            <person name="Wilkins M.J."/>
            <person name="Karaoz U."/>
            <person name="Brodie E.L."/>
            <person name="Williams K.H."/>
            <person name="Hubbard S.S."/>
            <person name="Banfield J.F."/>
        </authorList>
    </citation>
    <scope>NUCLEOTIDE SEQUENCE [LARGE SCALE GENOMIC DNA]</scope>
</reference>
<evidence type="ECO:0000313" key="1">
    <source>
        <dbReference type="EMBL" id="OHA69089.1"/>
    </source>
</evidence>
<gene>
    <name evidence="1" type="ORF">A3J68_01400</name>
</gene>
<proteinExistence type="predicted"/>
<organism evidence="1 2">
    <name type="scientific">Candidatus Wildermuthbacteria bacterium RIFCSPHIGHO2_02_FULL_48_16</name>
    <dbReference type="NCBI Taxonomy" id="1802453"/>
    <lineage>
        <taxon>Bacteria</taxon>
        <taxon>Candidatus Wildermuthiibacteriota</taxon>
    </lineage>
</organism>
<evidence type="ECO:0000313" key="2">
    <source>
        <dbReference type="Proteomes" id="UP000178529"/>
    </source>
</evidence>
<dbReference type="SUPFAM" id="SSF53756">
    <property type="entry name" value="UDP-Glycosyltransferase/glycogen phosphorylase"/>
    <property type="match status" value="1"/>
</dbReference>
<dbReference type="Proteomes" id="UP000178529">
    <property type="component" value="Unassembled WGS sequence"/>
</dbReference>
<accession>A0A1G2R9R5</accession>
<dbReference type="AlphaFoldDB" id="A0A1G2R9R5"/>
<dbReference type="EMBL" id="MHTY01000008">
    <property type="protein sequence ID" value="OHA69089.1"/>
    <property type="molecule type" value="Genomic_DNA"/>
</dbReference>
<protein>
    <recommendedName>
        <fullName evidence="3">Diacylglycerol glucosyltransferase N-terminal domain-containing protein</fullName>
    </recommendedName>
</protein>